<gene>
    <name evidence="2" type="ORF">SAMN06295920_1258</name>
</gene>
<evidence type="ECO:0000313" key="3">
    <source>
        <dbReference type="Proteomes" id="UP000189818"/>
    </source>
</evidence>
<reference evidence="3" key="1">
    <citation type="submission" date="2017-02" db="EMBL/GenBank/DDBJ databases">
        <authorList>
            <person name="Varghese N."/>
            <person name="Submissions S."/>
        </authorList>
    </citation>
    <scope>NUCLEOTIDE SEQUENCE [LARGE SCALE GENOMIC DNA]</scope>
    <source>
        <strain evidence="3">UM2</strain>
    </source>
</reference>
<dbReference type="EMBL" id="FUYM01000025">
    <property type="protein sequence ID" value="SKC13709.1"/>
    <property type="molecule type" value="Genomic_DNA"/>
</dbReference>
<sequence length="97" mass="10285">MNETRKPKAPNGKAAAAGDPSDPLARMNEMLIAQALSLDAMFTELVGHAADNYTKWPTSAARYARLALRAQSNCRASVETVAKADRAKRRAQGGAAA</sequence>
<organism evidence="2 3">
    <name type="scientific">Rhizorhabdus histidinilytica</name>
    <dbReference type="NCBI Taxonomy" id="439228"/>
    <lineage>
        <taxon>Bacteria</taxon>
        <taxon>Pseudomonadati</taxon>
        <taxon>Pseudomonadota</taxon>
        <taxon>Alphaproteobacteria</taxon>
        <taxon>Sphingomonadales</taxon>
        <taxon>Sphingomonadaceae</taxon>
        <taxon>Rhizorhabdus</taxon>
    </lineage>
</organism>
<protein>
    <submittedName>
        <fullName evidence="2">Uncharacterized protein</fullName>
    </submittedName>
</protein>
<dbReference type="AlphaFoldDB" id="A0A1T5GZC0"/>
<feature type="region of interest" description="Disordered" evidence="1">
    <location>
        <begin position="1"/>
        <end position="23"/>
    </location>
</feature>
<dbReference type="RefSeq" id="WP_079651095.1">
    <property type="nucleotide sequence ID" value="NZ_FUYM01000025.1"/>
</dbReference>
<evidence type="ECO:0000256" key="1">
    <source>
        <dbReference type="SAM" id="MobiDB-lite"/>
    </source>
</evidence>
<dbReference type="STRING" id="439228.SAMN06295920_1258"/>
<proteinExistence type="predicted"/>
<evidence type="ECO:0000313" key="2">
    <source>
        <dbReference type="EMBL" id="SKC13709.1"/>
    </source>
</evidence>
<accession>A0A1T5GZC0</accession>
<keyword evidence="3" id="KW-1185">Reference proteome</keyword>
<dbReference type="OrthoDB" id="7432673at2"/>
<dbReference type="Proteomes" id="UP000189818">
    <property type="component" value="Unassembled WGS sequence"/>
</dbReference>
<feature type="compositionally biased region" description="Low complexity" evidence="1">
    <location>
        <begin position="9"/>
        <end position="18"/>
    </location>
</feature>
<name>A0A1T5GZC0_9SPHN</name>